<organism evidence="2 3">
    <name type="scientific">Rhizoctonia solani</name>
    <dbReference type="NCBI Taxonomy" id="456999"/>
    <lineage>
        <taxon>Eukaryota</taxon>
        <taxon>Fungi</taxon>
        <taxon>Dikarya</taxon>
        <taxon>Basidiomycota</taxon>
        <taxon>Agaricomycotina</taxon>
        <taxon>Agaricomycetes</taxon>
        <taxon>Cantharellales</taxon>
        <taxon>Ceratobasidiaceae</taxon>
        <taxon>Rhizoctonia</taxon>
    </lineage>
</organism>
<comment type="caution">
    <text evidence="2">The sequence shown here is derived from an EMBL/GenBank/DDBJ whole genome shotgun (WGS) entry which is preliminary data.</text>
</comment>
<sequence length="1467" mass="161741">MDDQFVTFLRGVSESRISPSGAVPRSYASCDGFLVEVKAIRSEYITMRFTAPAPDGRAVIALIPRELWGSADPNVMLIAEDVRQSVIRTIRASKDRQMGVRVTNSRSASGDDHGDSHGSSYSSRRRLHGVPSLSLGSDSTDQSWEDSLRTPSRLRIFCAGSVTVDDTGIPMSSALPFSLSPHVVVLASPDLAELLRDKKLPQLPDLLRSFTPLESISARTIALATTTHDRYFLRFSDLTEVESVCKEDEEARASRTFDWMNSRVSHRAAAWVQEVEERPLNLAKEMKWWEDVRLCIEGDIAPNRTEGWNHPVALILAASTMASNPLQSISNLHSRTIDLPPWVDSTFLKFTLIIHPTGSSPLNMDESQALFNAVKKQHGAHTHLMCWSLSGSLSTNPFVPPLPRLPPPPNGVIETPRSRQLEIPNESIEDVSKALGDDDIQTISRFVREFVTQSLIPWMERNVIEWNEAYNANRRLPIRLFSTTRRLFGTSGSSTPTPSSPSSPAPSSDTQQQRRLAEFATFLGDIKLATSVFDTLRKDTSNTSAADMLPLLLTPSKTLETYAHNALLGARFVGKNPSPSSQLRALKYAVRWERGVRELNNIGGNQWLVWAAGASEEVPAALLLAQAAQMCARKGCLRRATLYYVAAADRLDKCGIKPLTMHFLRLARDLCNTPVKKTLSPAFFEVEDDTRCGFDGISSGIDHALGRLKYTTGDAEGAAKTFVSLLHSGNAKEATKGDDETFIEDFKVALEHLISTLGQEAVSRLALPVRFCQPNKTQIRVGTLDSDEDTHIWGQLEEGWKTYWKPNGQCILRSSGVAQAEELFWVELSMHNPLDAEIVLSDLTLTIDAPEGIDFTIESLSEVGLRPKETRLLHMGLTCQSPGTITISHISYRFLSLLPATEPLTWRGARLHATPQQRQGKVYGSDQIVRVEVLPRGARLDVELAEADSRPMCLGELRKAIMRLEHPVVGGSTEPLTDIWVMMGEAGWPVLPQCLDHQDDSCSSAGDFGLRNTLDPLNPVKIPLEQLMGSPLLGLGKHLDLQVAYCGHESGLYDISVLLVFRKENDETFYTARMRIPFHVEKSLQAAAHVRPSVDTKDCAYTLMVEVNNAGAQDVQISQFSTTSIAWGIQDLTSTERLPLSIAPGQLGRTLATLAPRGEDRIEQALETNAFTTRQLHNVLEGIPPGPREIPPGVQVSWTHTGSPPKVDVVLARHFLLASRRAHVLKQIRTQLPLIPSNRAENLVPLFGAHDLDIILNYHSDDVQGFLFVHGLQVGGLHGGLANEQDMDDAQLANSSDGKKKKKGRSMYAETEREREMLASQIRGSVWNSSEPCISVHVCGPGTEMVLQEGKTSTTPVTFTLRNFSISRTVKCMLDLKQKPDILLSPSHLPAVYVGQTVFRRALAPLQTCQIIAHMVVSRPGVYGLGGWNLQYELAASGSSSKWRATQAYIVTTPNPEEEGVVVVSQG</sequence>
<protein>
    <submittedName>
        <fullName evidence="2">Uncharacterized protein</fullName>
    </submittedName>
</protein>
<dbReference type="Proteomes" id="UP000663888">
    <property type="component" value="Unassembled WGS sequence"/>
</dbReference>
<dbReference type="EMBL" id="CAJMWX010000735">
    <property type="protein sequence ID" value="CAE6425772.1"/>
    <property type="molecule type" value="Genomic_DNA"/>
</dbReference>
<dbReference type="PANTHER" id="PTHR12975">
    <property type="entry name" value="TRANSPORT PROTEIN TRAPP"/>
    <property type="match status" value="1"/>
</dbReference>
<accession>A0A8H2XID3</accession>
<proteinExistence type="predicted"/>
<evidence type="ECO:0000313" key="3">
    <source>
        <dbReference type="Proteomes" id="UP000663888"/>
    </source>
</evidence>
<name>A0A8H2XID3_9AGAM</name>
<feature type="region of interest" description="Disordered" evidence="1">
    <location>
        <begin position="487"/>
        <end position="513"/>
    </location>
</feature>
<gene>
    <name evidence="2" type="ORF">RDB_LOCUS28417</name>
</gene>
<evidence type="ECO:0000256" key="1">
    <source>
        <dbReference type="SAM" id="MobiDB-lite"/>
    </source>
</evidence>
<dbReference type="PANTHER" id="PTHR12975:SF6">
    <property type="entry name" value="TRAFFICKING PROTEIN PARTICLE COMPLEX SUBUNIT 8"/>
    <property type="match status" value="1"/>
</dbReference>
<reference evidence="2" key="1">
    <citation type="submission" date="2021-01" db="EMBL/GenBank/DDBJ databases">
        <authorList>
            <person name="Kaushik A."/>
        </authorList>
    </citation>
    <scope>NUCLEOTIDE SEQUENCE</scope>
    <source>
        <strain evidence="2">AG4-R118</strain>
    </source>
</reference>
<feature type="region of interest" description="Disordered" evidence="1">
    <location>
        <begin position="97"/>
        <end position="126"/>
    </location>
</feature>
<dbReference type="GO" id="GO:1990072">
    <property type="term" value="C:TRAPPIII protein complex"/>
    <property type="evidence" value="ECO:0007669"/>
    <property type="project" value="TreeGrafter"/>
</dbReference>
<evidence type="ECO:0000313" key="2">
    <source>
        <dbReference type="EMBL" id="CAE6425772.1"/>
    </source>
</evidence>
<dbReference type="InterPro" id="IPR024420">
    <property type="entry name" value="TRAPP_III_complex_Trs85"/>
</dbReference>
<dbReference type="Pfam" id="PF12739">
    <property type="entry name" value="TRAPPC-Trs85"/>
    <property type="match status" value="1"/>
</dbReference>